<accession>A0ABV8LKA6</accession>
<evidence type="ECO:0000256" key="4">
    <source>
        <dbReference type="ARBA" id="ARBA00022547"/>
    </source>
</evidence>
<dbReference type="InterPro" id="IPR035908">
    <property type="entry name" value="F0_ATP_A_sf"/>
</dbReference>
<sequence length="260" mass="28601">MSLQLAPLADSSVPWPPSVEEFFPPGLVGNWVTKFSIMVWIAVAIIIVFFLVTQRNPKIVPTKAQWLGESIYSFVRNGISKEVIGHEGPRFAPYLTTLFVFICFINIFAVIPGFQISPSSHIAFPAVLALISFGLYWYQGIKKHGFGHYVKTSILLPAPWWVQPILLPIELAQILLIRPVTLAVRLFANLFAGHLILLVFTLGGFVLMGTGNIGLAAVGVISWGMSIVMTLFEAGVALLQAYVFVLLTASYVQTSLADEH</sequence>
<dbReference type="SUPFAM" id="SSF81336">
    <property type="entry name" value="F1F0 ATP synthase subunit A"/>
    <property type="match status" value="1"/>
</dbReference>
<dbReference type="Gene3D" id="1.20.120.220">
    <property type="entry name" value="ATP synthase, F0 complex, subunit A"/>
    <property type="match status" value="1"/>
</dbReference>
<dbReference type="Proteomes" id="UP001595816">
    <property type="component" value="Unassembled WGS sequence"/>
</dbReference>
<keyword evidence="8 11" id="KW-0406">Ion transport</keyword>
<dbReference type="NCBIfam" id="TIGR01131">
    <property type="entry name" value="ATP_synt_6_or_A"/>
    <property type="match status" value="1"/>
</dbReference>
<evidence type="ECO:0000256" key="1">
    <source>
        <dbReference type="ARBA" id="ARBA00004141"/>
    </source>
</evidence>
<organism evidence="13 14">
    <name type="scientific">Hamadaea flava</name>
    <dbReference type="NCBI Taxonomy" id="1742688"/>
    <lineage>
        <taxon>Bacteria</taxon>
        <taxon>Bacillati</taxon>
        <taxon>Actinomycetota</taxon>
        <taxon>Actinomycetes</taxon>
        <taxon>Micromonosporales</taxon>
        <taxon>Micromonosporaceae</taxon>
        <taxon>Hamadaea</taxon>
    </lineage>
</organism>
<dbReference type="HAMAP" id="MF_01393">
    <property type="entry name" value="ATP_synth_a_bact"/>
    <property type="match status" value="1"/>
</dbReference>
<dbReference type="Pfam" id="PF00119">
    <property type="entry name" value="ATP-synt_A"/>
    <property type="match status" value="1"/>
</dbReference>
<reference evidence="14" key="1">
    <citation type="journal article" date="2019" name="Int. J. Syst. Evol. Microbiol.">
        <title>The Global Catalogue of Microorganisms (GCM) 10K type strain sequencing project: providing services to taxonomists for standard genome sequencing and annotation.</title>
        <authorList>
            <consortium name="The Broad Institute Genomics Platform"/>
            <consortium name="The Broad Institute Genome Sequencing Center for Infectious Disease"/>
            <person name="Wu L."/>
            <person name="Ma J."/>
        </authorList>
    </citation>
    <scope>NUCLEOTIDE SEQUENCE [LARGE SCALE GENOMIC DNA]</scope>
    <source>
        <strain evidence="14">CGMCC 4.7289</strain>
    </source>
</reference>
<name>A0ABV8LKA6_9ACTN</name>
<feature type="transmembrane region" description="Helical" evidence="11">
    <location>
        <begin position="186"/>
        <end position="207"/>
    </location>
</feature>
<dbReference type="InterPro" id="IPR000568">
    <property type="entry name" value="ATP_synth_F0_asu"/>
</dbReference>
<keyword evidence="10 11" id="KW-0066">ATP synthesis</keyword>
<evidence type="ECO:0000256" key="2">
    <source>
        <dbReference type="ARBA" id="ARBA00006810"/>
    </source>
</evidence>
<feature type="transmembrane region" description="Helical" evidence="11">
    <location>
        <begin position="91"/>
        <end position="114"/>
    </location>
</feature>
<keyword evidence="14" id="KW-1185">Reference proteome</keyword>
<keyword evidence="11" id="KW-1003">Cell membrane</keyword>
<keyword evidence="3 11" id="KW-0813">Transport</keyword>
<keyword evidence="5 11" id="KW-0812">Transmembrane</keyword>
<evidence type="ECO:0000256" key="10">
    <source>
        <dbReference type="ARBA" id="ARBA00023310"/>
    </source>
</evidence>
<keyword evidence="7 11" id="KW-1133">Transmembrane helix</keyword>
<comment type="similarity">
    <text evidence="2 11 12">Belongs to the ATPase A chain family.</text>
</comment>
<protein>
    <recommendedName>
        <fullName evidence="11 12">ATP synthase subunit a</fullName>
    </recommendedName>
    <alternativeName>
        <fullName evidence="11">ATP synthase F0 sector subunit a</fullName>
    </alternativeName>
    <alternativeName>
        <fullName evidence="11">F-ATPase subunit 6</fullName>
    </alternativeName>
</protein>
<dbReference type="PRINTS" id="PR00123">
    <property type="entry name" value="ATPASEA"/>
</dbReference>
<comment type="function">
    <text evidence="11 12">Key component of the proton channel; it plays a direct role in the translocation of protons across the membrane.</text>
</comment>
<evidence type="ECO:0000256" key="5">
    <source>
        <dbReference type="ARBA" id="ARBA00022692"/>
    </source>
</evidence>
<evidence type="ECO:0000313" key="13">
    <source>
        <dbReference type="EMBL" id="MFC4130698.1"/>
    </source>
</evidence>
<evidence type="ECO:0000256" key="8">
    <source>
        <dbReference type="ARBA" id="ARBA00023065"/>
    </source>
</evidence>
<dbReference type="EMBL" id="JBHSAY010000005">
    <property type="protein sequence ID" value="MFC4130698.1"/>
    <property type="molecule type" value="Genomic_DNA"/>
</dbReference>
<dbReference type="PANTHER" id="PTHR11410:SF0">
    <property type="entry name" value="ATP SYNTHASE SUBUNIT A"/>
    <property type="match status" value="1"/>
</dbReference>
<evidence type="ECO:0000256" key="3">
    <source>
        <dbReference type="ARBA" id="ARBA00022448"/>
    </source>
</evidence>
<evidence type="ECO:0000313" key="14">
    <source>
        <dbReference type="Proteomes" id="UP001595816"/>
    </source>
</evidence>
<evidence type="ECO:0000256" key="6">
    <source>
        <dbReference type="ARBA" id="ARBA00022781"/>
    </source>
</evidence>
<dbReference type="InterPro" id="IPR023011">
    <property type="entry name" value="ATP_synth_F0_asu_AS"/>
</dbReference>
<proteinExistence type="inferred from homology"/>
<keyword evidence="9 11" id="KW-0472">Membrane</keyword>
<gene>
    <name evidence="11 13" type="primary">atpB</name>
    <name evidence="13" type="ORF">ACFOZ4_08780</name>
</gene>
<feature type="transmembrane region" description="Helical" evidence="11">
    <location>
        <begin position="31"/>
        <end position="53"/>
    </location>
</feature>
<keyword evidence="6 11" id="KW-0375">Hydrogen ion transport</keyword>
<dbReference type="PROSITE" id="PS00449">
    <property type="entry name" value="ATPASE_A"/>
    <property type="match status" value="1"/>
</dbReference>
<comment type="caution">
    <text evidence="13">The sequence shown here is derived from an EMBL/GenBank/DDBJ whole genome shotgun (WGS) entry which is preliminary data.</text>
</comment>
<dbReference type="RefSeq" id="WP_253757399.1">
    <property type="nucleotide sequence ID" value="NZ_JAMZDZ010000001.1"/>
</dbReference>
<evidence type="ECO:0000256" key="11">
    <source>
        <dbReference type="HAMAP-Rule" id="MF_01393"/>
    </source>
</evidence>
<evidence type="ECO:0000256" key="9">
    <source>
        <dbReference type="ARBA" id="ARBA00023136"/>
    </source>
</evidence>
<evidence type="ECO:0000256" key="7">
    <source>
        <dbReference type="ARBA" id="ARBA00022989"/>
    </source>
</evidence>
<keyword evidence="4 11" id="KW-0138">CF(0)</keyword>
<comment type="subcellular location">
    <subcellularLocation>
        <location evidence="11 12">Cell membrane</location>
        <topology evidence="11 12">Multi-pass membrane protein</topology>
    </subcellularLocation>
    <subcellularLocation>
        <location evidence="1">Membrane</location>
        <topology evidence="1">Multi-pass membrane protein</topology>
    </subcellularLocation>
</comment>
<dbReference type="InterPro" id="IPR045083">
    <property type="entry name" value="ATP_synth_F0_asu_bact/mt"/>
</dbReference>
<feature type="transmembrane region" description="Helical" evidence="11">
    <location>
        <begin position="120"/>
        <end position="138"/>
    </location>
</feature>
<dbReference type="CDD" id="cd00310">
    <property type="entry name" value="ATP-synt_Fo_a_6"/>
    <property type="match status" value="1"/>
</dbReference>
<evidence type="ECO:0000256" key="12">
    <source>
        <dbReference type="RuleBase" id="RU000483"/>
    </source>
</evidence>
<dbReference type="PANTHER" id="PTHR11410">
    <property type="entry name" value="ATP SYNTHASE SUBUNIT A"/>
    <property type="match status" value="1"/>
</dbReference>